<reference evidence="14 15" key="1">
    <citation type="journal article" date="2024" name="Microbiology">
        <title>Methylomarinum rosea sp. nov., a novel halophilic methanotrophic bacterium from the hypersaline Lake Elton.</title>
        <authorList>
            <person name="Suleimanov R.Z."/>
            <person name="Oshkin I.Y."/>
            <person name="Danilova O.V."/>
            <person name="Suzina N.E."/>
            <person name="Dedysh S.N."/>
        </authorList>
    </citation>
    <scope>NUCLEOTIDE SEQUENCE [LARGE SCALE GENOMIC DNA]</scope>
    <source>
        <strain evidence="14 15">Ch1-1</strain>
    </source>
</reference>
<dbReference type="EMBL" id="CP157743">
    <property type="protein sequence ID" value="XBS22147.1"/>
    <property type="molecule type" value="Genomic_DNA"/>
</dbReference>
<evidence type="ECO:0000313" key="14">
    <source>
        <dbReference type="EMBL" id="XBS22147.1"/>
    </source>
</evidence>
<gene>
    <name evidence="14" type="ORF">Q9L42_008490</name>
</gene>
<dbReference type="FunFam" id="1.20.81.30:FF:000001">
    <property type="entry name" value="Type II secretion system protein F"/>
    <property type="match status" value="1"/>
</dbReference>
<dbReference type="InterPro" id="IPR018076">
    <property type="entry name" value="T2SS_GspF_dom"/>
</dbReference>
<dbReference type="GO" id="GO:0009306">
    <property type="term" value="P:protein secretion"/>
    <property type="evidence" value="ECO:0007669"/>
    <property type="project" value="InterPro"/>
</dbReference>
<evidence type="ECO:0000256" key="8">
    <source>
        <dbReference type="ARBA" id="ARBA00022989"/>
    </source>
</evidence>
<proteinExistence type="inferred from homology"/>
<evidence type="ECO:0000313" key="15">
    <source>
        <dbReference type="Proteomes" id="UP001225378"/>
    </source>
</evidence>
<organism evidence="14 15">
    <name type="scientific">Methylomarinum roseum</name>
    <dbReference type="NCBI Taxonomy" id="3067653"/>
    <lineage>
        <taxon>Bacteria</taxon>
        <taxon>Pseudomonadati</taxon>
        <taxon>Pseudomonadota</taxon>
        <taxon>Gammaproteobacteria</taxon>
        <taxon>Methylococcales</taxon>
        <taxon>Methylococcaceae</taxon>
        <taxon>Methylomarinum</taxon>
    </lineage>
</organism>
<dbReference type="Pfam" id="PF00482">
    <property type="entry name" value="T2SSF"/>
    <property type="match status" value="2"/>
</dbReference>
<evidence type="ECO:0000256" key="3">
    <source>
        <dbReference type="ARBA" id="ARBA00005745"/>
    </source>
</evidence>
<dbReference type="PANTHER" id="PTHR30012">
    <property type="entry name" value="GENERAL SECRETION PATHWAY PROTEIN"/>
    <property type="match status" value="1"/>
</dbReference>
<dbReference type="InterPro" id="IPR003004">
    <property type="entry name" value="GspF/PilC"/>
</dbReference>
<evidence type="ECO:0000256" key="2">
    <source>
        <dbReference type="ARBA" id="ARBA00004429"/>
    </source>
</evidence>
<evidence type="ECO:0000256" key="4">
    <source>
        <dbReference type="ARBA" id="ARBA00022448"/>
    </source>
</evidence>
<comment type="function">
    <text evidence="1">Component of the type II secretion system inner membrane complex required for the energy-dependent secretion of extracellular factors such as proteases and toxins from the periplasm.</text>
</comment>
<feature type="domain" description="Type II secretion system protein GspF" evidence="13">
    <location>
        <begin position="282"/>
        <end position="397"/>
    </location>
</feature>
<evidence type="ECO:0000256" key="9">
    <source>
        <dbReference type="ARBA" id="ARBA00023136"/>
    </source>
</evidence>
<dbReference type="AlphaFoldDB" id="A0AAU7NYS7"/>
<dbReference type="PANTHER" id="PTHR30012:SF0">
    <property type="entry name" value="TYPE II SECRETION SYSTEM PROTEIN F-RELATED"/>
    <property type="match status" value="1"/>
</dbReference>
<dbReference type="Gene3D" id="1.20.81.30">
    <property type="entry name" value="Type II secretion system (T2SS), domain F"/>
    <property type="match status" value="2"/>
</dbReference>
<keyword evidence="4 11" id="KW-0813">Transport</keyword>
<comment type="similarity">
    <text evidence="3 11">Belongs to the GSP F family.</text>
</comment>
<evidence type="ECO:0000256" key="10">
    <source>
        <dbReference type="ARBA" id="ARBA00030750"/>
    </source>
</evidence>
<keyword evidence="7 11" id="KW-0812">Transmembrane</keyword>
<feature type="transmembrane region" description="Helical" evidence="12">
    <location>
        <begin position="227"/>
        <end position="247"/>
    </location>
</feature>
<evidence type="ECO:0000256" key="11">
    <source>
        <dbReference type="RuleBase" id="RU003923"/>
    </source>
</evidence>
<feature type="transmembrane region" description="Helical" evidence="12">
    <location>
        <begin position="380"/>
        <end position="401"/>
    </location>
</feature>
<evidence type="ECO:0000259" key="13">
    <source>
        <dbReference type="Pfam" id="PF00482"/>
    </source>
</evidence>
<protein>
    <recommendedName>
        <fullName evidence="10">General secretion pathway protein F</fullName>
    </recommendedName>
</protein>
<dbReference type="PROSITE" id="PS00874">
    <property type="entry name" value="T2SP_F"/>
    <property type="match status" value="1"/>
</dbReference>
<keyword evidence="15" id="KW-1185">Reference proteome</keyword>
<sequence length="407" mass="44416">MPHYSYIALDNSGAEVSGRVQADDMGAANLMLRQRGLRVMELQERNRKEGFLGQANFSDWLASQRSVGNASMIFFFRQMAFMLRAGLSITQALELAQKQISSPRLNLTIRLILLDIQSGQSLSTAMKKHPVVFADMAVNLVVAGETTGDLATIMERLALHLDKKAALRAQMINAMIYPVVVVLAAIGVGVFMVVKIIPKFAKFLLGQGKPLPPSTQALIDMSDAVRANGLTIVGTLIAVVVALLVLYQTRVGRRWIDAALLRLPVLGKLSTTGAMAQMTWALSILLRSGVTVYEAMKITASLLGNRVYSDQLQEAAGKILQGREVARSIRHPRMPALVVQMIAVGESAGSLDHVLQELGEYYERLLEVAIKRLSALIEPAMILVIGGMVGFVYYAFFQALFSLVSGR</sequence>
<dbReference type="Proteomes" id="UP001225378">
    <property type="component" value="Chromosome"/>
</dbReference>
<dbReference type="PRINTS" id="PR00812">
    <property type="entry name" value="BCTERIALGSPF"/>
</dbReference>
<accession>A0AAU7NYS7</accession>
<comment type="subcellular location">
    <subcellularLocation>
        <location evidence="2 11">Cell inner membrane</location>
        <topology evidence="2 11">Multi-pass membrane protein</topology>
    </subcellularLocation>
</comment>
<evidence type="ECO:0000256" key="7">
    <source>
        <dbReference type="ARBA" id="ARBA00022692"/>
    </source>
</evidence>
<feature type="transmembrane region" description="Helical" evidence="12">
    <location>
        <begin position="174"/>
        <end position="197"/>
    </location>
</feature>
<dbReference type="RefSeq" id="WP_349432623.1">
    <property type="nucleotide sequence ID" value="NZ_CP157743.1"/>
</dbReference>
<dbReference type="InterPro" id="IPR001992">
    <property type="entry name" value="T2SS_GspF/T4SS_PilC_CS"/>
</dbReference>
<keyword evidence="9 12" id="KW-0472">Membrane</keyword>
<evidence type="ECO:0000256" key="12">
    <source>
        <dbReference type="SAM" id="Phobius"/>
    </source>
</evidence>
<keyword evidence="6" id="KW-0997">Cell inner membrane</keyword>
<evidence type="ECO:0000256" key="5">
    <source>
        <dbReference type="ARBA" id="ARBA00022475"/>
    </source>
</evidence>
<evidence type="ECO:0000256" key="1">
    <source>
        <dbReference type="ARBA" id="ARBA00002684"/>
    </source>
</evidence>
<keyword evidence="8 12" id="KW-1133">Transmembrane helix</keyword>
<dbReference type="InterPro" id="IPR042094">
    <property type="entry name" value="T2SS_GspF_sf"/>
</dbReference>
<evidence type="ECO:0000256" key="6">
    <source>
        <dbReference type="ARBA" id="ARBA00022519"/>
    </source>
</evidence>
<keyword evidence="5" id="KW-1003">Cell membrane</keyword>
<dbReference type="KEGG" id="mech:Q9L42_008490"/>
<feature type="domain" description="Type II secretion system protein GspF" evidence="13">
    <location>
        <begin position="75"/>
        <end position="198"/>
    </location>
</feature>
<dbReference type="GO" id="GO:0005886">
    <property type="term" value="C:plasma membrane"/>
    <property type="evidence" value="ECO:0007669"/>
    <property type="project" value="UniProtKB-SubCell"/>
</dbReference>
<name>A0AAU7NYS7_9GAMM</name>